<proteinExistence type="predicted"/>
<reference evidence="3" key="1">
    <citation type="submission" date="2020-04" db="EMBL/GenBank/DDBJ databases">
        <authorList>
            <person name="Chiriac C."/>
            <person name="Salcher M."/>
            <person name="Ghai R."/>
            <person name="Kavagutti S V."/>
        </authorList>
    </citation>
    <scope>NUCLEOTIDE SEQUENCE</scope>
</reference>
<sequence>MNSTFYKAIDLVFRHEGLISDNPHDPGGLTKFGISKRAFPDLDIANLTREQAMQIYHSEYWMRVGADRFQPPIAIALFDTAVNMGTETAIRILQRTLGVKSDGILGNKTIAASISQQKDLVARFTAERCIAYQGIRNFDQFGRGWLKRSIITAVECSK</sequence>
<dbReference type="Pfam" id="PF05838">
    <property type="entry name" value="Glyco_hydro_108"/>
    <property type="match status" value="1"/>
</dbReference>
<dbReference type="SUPFAM" id="SSF53955">
    <property type="entry name" value="Lysozyme-like"/>
    <property type="match status" value="1"/>
</dbReference>
<dbReference type="Pfam" id="PF09374">
    <property type="entry name" value="PG_binding_3"/>
    <property type="match status" value="1"/>
</dbReference>
<dbReference type="InterPro" id="IPR008565">
    <property type="entry name" value="TtsA-like_GH18_dom"/>
</dbReference>
<feature type="domain" description="Peptidoglycan binding" evidence="2">
    <location>
        <begin position="89"/>
        <end position="149"/>
    </location>
</feature>
<evidence type="ECO:0000259" key="1">
    <source>
        <dbReference type="Pfam" id="PF05838"/>
    </source>
</evidence>
<dbReference type="CDD" id="cd13926">
    <property type="entry name" value="N-acetylmuramidase_GH108"/>
    <property type="match status" value="1"/>
</dbReference>
<dbReference type="EMBL" id="LR796592">
    <property type="protein sequence ID" value="CAB4153221.1"/>
    <property type="molecule type" value="Genomic_DNA"/>
</dbReference>
<name>A0A6J5N5C0_9CAUD</name>
<evidence type="ECO:0000259" key="2">
    <source>
        <dbReference type="Pfam" id="PF09374"/>
    </source>
</evidence>
<protein>
    <submittedName>
        <fullName evidence="3">ZliS Lysozyme family protein</fullName>
    </submittedName>
</protein>
<dbReference type="Gene3D" id="1.20.141.10">
    <property type="entry name" value="Chitosanase, subunit A, domain 1"/>
    <property type="match status" value="1"/>
</dbReference>
<dbReference type="InterPro" id="IPR023346">
    <property type="entry name" value="Lysozyme-like_dom_sf"/>
</dbReference>
<gene>
    <name evidence="3" type="ORF">UFOVP605_49</name>
</gene>
<feature type="domain" description="TtsA-like Glycoside hydrolase family 108" evidence="1">
    <location>
        <begin position="10"/>
        <end position="85"/>
    </location>
</feature>
<dbReference type="InterPro" id="IPR018537">
    <property type="entry name" value="Peptidoglycan-bd_3"/>
</dbReference>
<accession>A0A6J5N5C0</accession>
<organism evidence="3">
    <name type="scientific">uncultured Caudovirales phage</name>
    <dbReference type="NCBI Taxonomy" id="2100421"/>
    <lineage>
        <taxon>Viruses</taxon>
        <taxon>Duplodnaviria</taxon>
        <taxon>Heunggongvirae</taxon>
        <taxon>Uroviricota</taxon>
        <taxon>Caudoviricetes</taxon>
        <taxon>Peduoviridae</taxon>
        <taxon>Maltschvirus</taxon>
        <taxon>Maltschvirus maltsch</taxon>
    </lineage>
</organism>
<evidence type="ECO:0000313" key="3">
    <source>
        <dbReference type="EMBL" id="CAB4153221.1"/>
    </source>
</evidence>